<organism evidence="1">
    <name type="scientific">Anguilla anguilla</name>
    <name type="common">European freshwater eel</name>
    <name type="synonym">Muraena anguilla</name>
    <dbReference type="NCBI Taxonomy" id="7936"/>
    <lineage>
        <taxon>Eukaryota</taxon>
        <taxon>Metazoa</taxon>
        <taxon>Chordata</taxon>
        <taxon>Craniata</taxon>
        <taxon>Vertebrata</taxon>
        <taxon>Euteleostomi</taxon>
        <taxon>Actinopterygii</taxon>
        <taxon>Neopterygii</taxon>
        <taxon>Teleostei</taxon>
        <taxon>Anguilliformes</taxon>
        <taxon>Anguillidae</taxon>
        <taxon>Anguilla</taxon>
    </lineage>
</organism>
<name>A0A0E9UW79_ANGAN</name>
<protein>
    <submittedName>
        <fullName evidence="1">Uncharacterized protein</fullName>
    </submittedName>
</protein>
<dbReference type="EMBL" id="GBXM01038438">
    <property type="protein sequence ID" value="JAH70139.1"/>
    <property type="molecule type" value="Transcribed_RNA"/>
</dbReference>
<reference evidence="1" key="1">
    <citation type="submission" date="2014-11" db="EMBL/GenBank/DDBJ databases">
        <authorList>
            <person name="Amaro Gonzalez C."/>
        </authorList>
    </citation>
    <scope>NUCLEOTIDE SEQUENCE</scope>
</reference>
<accession>A0A0E9UW79</accession>
<proteinExistence type="predicted"/>
<reference evidence="1" key="2">
    <citation type="journal article" date="2015" name="Fish Shellfish Immunol.">
        <title>Early steps in the European eel (Anguilla anguilla)-Vibrio vulnificus interaction in the gills: Role of the RtxA13 toxin.</title>
        <authorList>
            <person name="Callol A."/>
            <person name="Pajuelo D."/>
            <person name="Ebbesson L."/>
            <person name="Teles M."/>
            <person name="MacKenzie S."/>
            <person name="Amaro C."/>
        </authorList>
    </citation>
    <scope>NUCLEOTIDE SEQUENCE</scope>
</reference>
<evidence type="ECO:0000313" key="1">
    <source>
        <dbReference type="EMBL" id="JAH70139.1"/>
    </source>
</evidence>
<sequence>MVEFVCTTCFKIVFQTEYEAESGQLLSLAGVLCIRRTTSVPLSLCWAQSTRPELRHYRNPTVFSLNTGWCLYGLHL</sequence>
<dbReference type="AlphaFoldDB" id="A0A0E9UW79"/>